<organism evidence="1 2">
    <name type="scientific">Prunus armeniaca</name>
    <name type="common">Apricot</name>
    <name type="synonym">Armeniaca vulgaris</name>
    <dbReference type="NCBI Taxonomy" id="36596"/>
    <lineage>
        <taxon>Eukaryota</taxon>
        <taxon>Viridiplantae</taxon>
        <taxon>Streptophyta</taxon>
        <taxon>Embryophyta</taxon>
        <taxon>Tracheophyta</taxon>
        <taxon>Spermatophyta</taxon>
        <taxon>Magnoliopsida</taxon>
        <taxon>eudicotyledons</taxon>
        <taxon>Gunneridae</taxon>
        <taxon>Pentapetalae</taxon>
        <taxon>rosids</taxon>
        <taxon>fabids</taxon>
        <taxon>Rosales</taxon>
        <taxon>Rosaceae</taxon>
        <taxon>Amygdaloideae</taxon>
        <taxon>Amygdaleae</taxon>
        <taxon>Prunus</taxon>
    </lineage>
</organism>
<proteinExistence type="predicted"/>
<name>A0A6J5TGU8_PRUAR</name>
<dbReference type="EMBL" id="CAEKDK010000001">
    <property type="protein sequence ID" value="CAB4263074.1"/>
    <property type="molecule type" value="Genomic_DNA"/>
</dbReference>
<evidence type="ECO:0000313" key="1">
    <source>
        <dbReference type="EMBL" id="CAB4263074.1"/>
    </source>
</evidence>
<evidence type="ECO:0000313" key="2">
    <source>
        <dbReference type="Proteomes" id="UP000507222"/>
    </source>
</evidence>
<sequence length="50" mass="5060">MVRGTVSTTRGRFGRIAIGASAISPASGCIVLASLCRSEACRYDDVGGVA</sequence>
<accession>A0A6J5TGU8</accession>
<gene>
    <name evidence="1" type="ORF">CURHAP_LOCUS2712</name>
</gene>
<dbReference type="AlphaFoldDB" id="A0A6J5TGU8"/>
<protein>
    <submittedName>
        <fullName evidence="1">Uncharacterized protein</fullName>
    </submittedName>
</protein>
<reference evidence="1 2" key="1">
    <citation type="submission" date="2020-05" db="EMBL/GenBank/DDBJ databases">
        <authorList>
            <person name="Campoy J."/>
            <person name="Schneeberger K."/>
            <person name="Spophaly S."/>
        </authorList>
    </citation>
    <scope>NUCLEOTIDE SEQUENCE [LARGE SCALE GENOMIC DNA]</scope>
    <source>
        <strain evidence="1">PruArmRojPasFocal</strain>
    </source>
</reference>
<dbReference type="Proteomes" id="UP000507222">
    <property type="component" value="Unassembled WGS sequence"/>
</dbReference>